<dbReference type="HOGENOM" id="CLU_2959097_0_0_11"/>
<proteinExistence type="predicted"/>
<dbReference type="AlphaFoldDB" id="A0A0B5ICU1"/>
<protein>
    <submittedName>
        <fullName evidence="1">Uncharacterized protein</fullName>
    </submittedName>
</protein>
<dbReference type="EMBL" id="CP010408">
    <property type="protein sequence ID" value="AJF70336.1"/>
    <property type="molecule type" value="Genomic_DNA"/>
</dbReference>
<dbReference type="KEGG" id="svt:SVTN_39650"/>
<sequence>MKTIPSSTPCEHTPARPHAPARAFCASHGPVADWSEDTCDLYLDLFSTPTPRHTEGAAT</sequence>
<keyword evidence="1" id="KW-0614">Plasmid</keyword>
<gene>
    <name evidence="1" type="ORF">SVTN_39650</name>
</gene>
<organism evidence="1 2">
    <name type="scientific">Streptomyces vietnamensis</name>
    <dbReference type="NCBI Taxonomy" id="362257"/>
    <lineage>
        <taxon>Bacteria</taxon>
        <taxon>Bacillati</taxon>
        <taxon>Actinomycetota</taxon>
        <taxon>Actinomycetes</taxon>
        <taxon>Kitasatosporales</taxon>
        <taxon>Streptomycetaceae</taxon>
        <taxon>Streptomyces</taxon>
    </lineage>
</organism>
<name>A0A0B5ICU1_9ACTN</name>
<keyword evidence="2" id="KW-1185">Reference proteome</keyword>
<evidence type="ECO:0000313" key="1">
    <source>
        <dbReference type="EMBL" id="AJF70336.1"/>
    </source>
</evidence>
<evidence type="ECO:0000313" key="2">
    <source>
        <dbReference type="Proteomes" id="UP000031774"/>
    </source>
</evidence>
<reference evidence="1 2" key="1">
    <citation type="submission" date="2014-12" db="EMBL/GenBank/DDBJ databases">
        <title>Complete genome sequence of Streptomyces vietnamensis strain GIMV4.0001, a genetic manipulable producer of the benzoisochromanequinone antibiotic granaticin.</title>
        <authorList>
            <person name="Deng M.R."/>
            <person name="Guo J."/>
            <person name="Ma L.Y."/>
            <person name="Feng G.D."/>
            <person name="Mo C.Y."/>
            <person name="Zhu H.H."/>
        </authorList>
    </citation>
    <scope>NUCLEOTIDE SEQUENCE [LARGE SCALE GENOMIC DNA]</scope>
    <source>
        <strain evidence="2">GIMV4.0001</strain>
        <plasmid evidence="1 2">pSVL1</plasmid>
    </source>
</reference>
<accession>A0A0B5ICU1</accession>
<dbReference type="RefSeq" id="WP_041134807.1">
    <property type="nucleotide sequence ID" value="NZ_CP010408.1"/>
</dbReference>
<dbReference type="Proteomes" id="UP000031774">
    <property type="component" value="Plasmid pSVL1"/>
</dbReference>
<geneLocation type="plasmid" evidence="1 2">
    <name>pSVL1</name>
</geneLocation>